<dbReference type="GO" id="GO:0046872">
    <property type="term" value="F:metal ion binding"/>
    <property type="evidence" value="ECO:0007669"/>
    <property type="project" value="UniProtKB-KW"/>
</dbReference>
<dbReference type="InterPro" id="IPR050155">
    <property type="entry name" value="HAD-like_hydrolase_sf"/>
</dbReference>
<dbReference type="Gene3D" id="3.40.50.1000">
    <property type="entry name" value="HAD superfamily/HAD-like"/>
    <property type="match status" value="1"/>
</dbReference>
<dbReference type="GO" id="GO:0005829">
    <property type="term" value="C:cytosol"/>
    <property type="evidence" value="ECO:0007669"/>
    <property type="project" value="TreeGrafter"/>
</dbReference>
<keyword evidence="2" id="KW-0479">Metal-binding</keyword>
<dbReference type="AlphaFoldDB" id="A0A451EP65"/>
<dbReference type="FunFam" id="3.40.50.1000:FF:000022">
    <property type="entry name" value="Phosphoglycolate phosphatase"/>
    <property type="match status" value="1"/>
</dbReference>
<dbReference type="SFLD" id="SFLDG01135">
    <property type="entry name" value="C1.5.6:_HAD__Beta-PGM__Phospha"/>
    <property type="match status" value="1"/>
</dbReference>
<dbReference type="PANTHER" id="PTHR43434">
    <property type="entry name" value="PHOSPHOGLYCOLATE PHOSPHATASE"/>
    <property type="match status" value="1"/>
</dbReference>
<name>A0A451EP65_9GAMM</name>
<gene>
    <name evidence="3" type="ORF">DM558_12735</name>
</gene>
<dbReference type="GO" id="GO:0006281">
    <property type="term" value="P:DNA repair"/>
    <property type="evidence" value="ECO:0007669"/>
    <property type="project" value="TreeGrafter"/>
</dbReference>
<dbReference type="EMBL" id="CP029822">
    <property type="protein sequence ID" value="AZS51582.1"/>
    <property type="molecule type" value="Genomic_DNA"/>
</dbReference>
<evidence type="ECO:0000256" key="1">
    <source>
        <dbReference type="ARBA" id="ARBA00001946"/>
    </source>
</evidence>
<dbReference type="Pfam" id="PF13419">
    <property type="entry name" value="HAD_2"/>
    <property type="match status" value="1"/>
</dbReference>
<organism evidence="3 4">
    <name type="scientific">Entomomonas moraniae</name>
    <dbReference type="NCBI Taxonomy" id="2213226"/>
    <lineage>
        <taxon>Bacteria</taxon>
        <taxon>Pseudomonadati</taxon>
        <taxon>Pseudomonadota</taxon>
        <taxon>Gammaproteobacteria</taxon>
        <taxon>Pseudomonadales</taxon>
        <taxon>Pseudomonadaceae</taxon>
        <taxon>Entomomonas</taxon>
    </lineage>
</organism>
<dbReference type="NCBIfam" id="TIGR01509">
    <property type="entry name" value="HAD-SF-IA-v3"/>
    <property type="match status" value="1"/>
</dbReference>
<dbReference type="RefSeq" id="WP_127164324.1">
    <property type="nucleotide sequence ID" value="NZ_CP029822.1"/>
</dbReference>
<protein>
    <submittedName>
        <fullName evidence="3">HAD family hydrolase</fullName>
    </submittedName>
</protein>
<dbReference type="InterPro" id="IPR023214">
    <property type="entry name" value="HAD_sf"/>
</dbReference>
<dbReference type="InterPro" id="IPR036412">
    <property type="entry name" value="HAD-like_sf"/>
</dbReference>
<sequence>MAKYKLAIFDWDGTILDSIGTIVNSVHGAAKDLNLPILDDQTVKNIIGLRLDTAIGQLYPELSQEELRIFLENYTKHFHFLEKVAPNLYPNVIETLQKLREENILLAVATGKSRVGLDRILNMLGLADFFDATRCADETAGKPDPKMLHELLTQFGLTNKEAIMVGDASFDLQMANNANIDCIAVSYGAQPTSSLKNYSPKYIIDQFNELINHLIIP</sequence>
<dbReference type="GO" id="GO:0008967">
    <property type="term" value="F:phosphoglycolate phosphatase activity"/>
    <property type="evidence" value="ECO:0007669"/>
    <property type="project" value="TreeGrafter"/>
</dbReference>
<dbReference type="KEGG" id="emo:DM558_12735"/>
<dbReference type="NCBIfam" id="TIGR01549">
    <property type="entry name" value="HAD-SF-IA-v1"/>
    <property type="match status" value="1"/>
</dbReference>
<proteinExistence type="predicted"/>
<comment type="cofactor">
    <cofactor evidence="1">
        <name>Mg(2+)</name>
        <dbReference type="ChEBI" id="CHEBI:18420"/>
    </cofactor>
</comment>
<keyword evidence="4" id="KW-1185">Reference proteome</keyword>
<dbReference type="InterPro" id="IPR023198">
    <property type="entry name" value="PGP-like_dom2"/>
</dbReference>
<dbReference type="PANTHER" id="PTHR43434:SF24">
    <property type="entry name" value="HYDROLASE-RELATED"/>
    <property type="match status" value="1"/>
</dbReference>
<evidence type="ECO:0000256" key="2">
    <source>
        <dbReference type="ARBA" id="ARBA00022723"/>
    </source>
</evidence>
<dbReference type="SFLD" id="SFLDG01129">
    <property type="entry name" value="C1.5:_HAD__Beta-PGM__Phosphata"/>
    <property type="match status" value="1"/>
</dbReference>
<accession>A0A451EP65</accession>
<evidence type="ECO:0000313" key="4">
    <source>
        <dbReference type="Proteomes" id="UP000273143"/>
    </source>
</evidence>
<dbReference type="Gene3D" id="1.10.150.240">
    <property type="entry name" value="Putative phosphatase, domain 2"/>
    <property type="match status" value="1"/>
</dbReference>
<dbReference type="Proteomes" id="UP000273143">
    <property type="component" value="Chromosome"/>
</dbReference>
<evidence type="ECO:0000313" key="3">
    <source>
        <dbReference type="EMBL" id="AZS51582.1"/>
    </source>
</evidence>
<keyword evidence="3" id="KW-0378">Hydrolase</keyword>
<dbReference type="InterPro" id="IPR006439">
    <property type="entry name" value="HAD-SF_hydro_IA"/>
</dbReference>
<dbReference type="SFLD" id="SFLDS00003">
    <property type="entry name" value="Haloacid_Dehalogenase"/>
    <property type="match status" value="1"/>
</dbReference>
<dbReference type="InterPro" id="IPR041492">
    <property type="entry name" value="HAD_2"/>
</dbReference>
<reference evidence="4" key="1">
    <citation type="submission" date="2018-06" db="EMBL/GenBank/DDBJ databases">
        <title>Complete genome of Pseudomonas insecticola strain QZS01.</title>
        <authorList>
            <person name="Wang J."/>
            <person name="Su Q."/>
        </authorList>
    </citation>
    <scope>NUCLEOTIDE SEQUENCE [LARGE SCALE GENOMIC DNA]</scope>
    <source>
        <strain evidence="4">QZS01</strain>
    </source>
</reference>
<dbReference type="SUPFAM" id="SSF56784">
    <property type="entry name" value="HAD-like"/>
    <property type="match status" value="1"/>
</dbReference>